<keyword evidence="2 6" id="KW-0227">DNA damage</keyword>
<dbReference type="InterPro" id="IPR036895">
    <property type="entry name" value="Uracil-DNA_glycosylase-like_sf"/>
</dbReference>
<evidence type="ECO:0000256" key="6">
    <source>
        <dbReference type="RuleBase" id="RU003780"/>
    </source>
</evidence>
<feature type="domain" description="Uracil-DNA glycosylase-like" evidence="7">
    <location>
        <begin position="73"/>
        <end position="206"/>
    </location>
</feature>
<evidence type="ECO:0000256" key="2">
    <source>
        <dbReference type="ARBA" id="ARBA00022763"/>
    </source>
</evidence>
<comment type="function">
    <text evidence="6">Excises uracil residues from the DNA which can arise as a result of misincorporation of dUMP residues by DNA polymerase or due to deamination of cytosine.</text>
</comment>
<dbReference type="NCBIfam" id="NF003592">
    <property type="entry name" value="PRK05254.1-5"/>
    <property type="match status" value="1"/>
</dbReference>
<dbReference type="GO" id="GO:0004844">
    <property type="term" value="F:uracil DNA N-glycosylase activity"/>
    <property type="evidence" value="ECO:0007669"/>
    <property type="project" value="UniProtKB-UniRule"/>
</dbReference>
<dbReference type="SMART" id="SM00986">
    <property type="entry name" value="UDG"/>
    <property type="match status" value="1"/>
</dbReference>
<keyword evidence="9" id="KW-1185">Reference proteome</keyword>
<dbReference type="InterPro" id="IPR018085">
    <property type="entry name" value="Ura-DNA_Glyclase_AS"/>
</dbReference>
<keyword evidence="8" id="KW-0326">Glycosidase</keyword>
<protein>
    <recommendedName>
        <fullName evidence="6">Uracil-DNA glycosylase</fullName>
        <ecNumber evidence="6">3.2.2.27</ecNumber>
    </recommendedName>
</protein>
<dbReference type="SUPFAM" id="SSF52141">
    <property type="entry name" value="Uracil-DNA glycosylase-like"/>
    <property type="match status" value="1"/>
</dbReference>
<proteinExistence type="inferred from homology"/>
<keyword evidence="4 6" id="KW-0234">DNA repair</keyword>
<evidence type="ECO:0000313" key="8">
    <source>
        <dbReference type="EMBL" id="WFD33986.1"/>
    </source>
</evidence>
<comment type="similarity">
    <text evidence="1 6">Belongs to the uracil-DNA glycosylase (UDG) superfamily. UNG family.</text>
</comment>
<dbReference type="AlphaFoldDB" id="A0AAF0ETA4"/>
<dbReference type="CDD" id="cd10027">
    <property type="entry name" value="UDG-F1-like"/>
    <property type="match status" value="1"/>
</dbReference>
<dbReference type="InterPro" id="IPR005122">
    <property type="entry name" value="Uracil-DNA_glycosylase-like"/>
</dbReference>
<evidence type="ECO:0000259" key="7">
    <source>
        <dbReference type="SMART" id="SM00986"/>
    </source>
</evidence>
<dbReference type="GO" id="GO:0097510">
    <property type="term" value="P:base-excision repair, AP site formation via deaminated base removal"/>
    <property type="evidence" value="ECO:0007669"/>
    <property type="project" value="TreeGrafter"/>
</dbReference>
<feature type="active site" description="Proton acceptor" evidence="5">
    <location>
        <position position="88"/>
    </location>
</feature>
<evidence type="ECO:0000256" key="5">
    <source>
        <dbReference type="PROSITE-ProRule" id="PRU10072"/>
    </source>
</evidence>
<dbReference type="Pfam" id="PF03167">
    <property type="entry name" value="UDG"/>
    <property type="match status" value="1"/>
</dbReference>
<dbReference type="Gene3D" id="3.40.470.10">
    <property type="entry name" value="Uracil-DNA glycosylase-like domain"/>
    <property type="match status" value="1"/>
</dbReference>
<name>A0AAF0ETA4_9BASI</name>
<evidence type="ECO:0000256" key="3">
    <source>
        <dbReference type="ARBA" id="ARBA00022801"/>
    </source>
</evidence>
<dbReference type="EMBL" id="CP119877">
    <property type="protein sequence ID" value="WFD33986.1"/>
    <property type="molecule type" value="Genomic_DNA"/>
</dbReference>
<dbReference type="SMART" id="SM00987">
    <property type="entry name" value="UreE_C"/>
    <property type="match status" value="1"/>
</dbReference>
<dbReference type="PANTHER" id="PTHR11264:SF0">
    <property type="entry name" value="URACIL-DNA GLYCOSYLASE"/>
    <property type="match status" value="1"/>
</dbReference>
<comment type="catalytic activity">
    <reaction evidence="6">
        <text>Hydrolyzes single-stranded DNA or mismatched double-stranded DNA and polynucleotides, releasing free uracil.</text>
        <dbReference type="EC" id="3.2.2.27"/>
    </reaction>
</comment>
<keyword evidence="3 6" id="KW-0378">Hydrolase</keyword>
<evidence type="ECO:0000313" key="9">
    <source>
        <dbReference type="Proteomes" id="UP001219933"/>
    </source>
</evidence>
<dbReference type="PANTHER" id="PTHR11264">
    <property type="entry name" value="URACIL-DNA GLYCOSYLASE"/>
    <property type="match status" value="1"/>
</dbReference>
<accession>A0AAF0ETA4</accession>
<dbReference type="NCBIfam" id="TIGR00628">
    <property type="entry name" value="ung"/>
    <property type="match status" value="1"/>
</dbReference>
<sequence>MDIPAVPPGVSFGGLADDRAALERATMDSEWFSRLAPAMRTDTFVRLKEFLEAEERAGKTIYPPAPLIHSWSRLTPLSKIKVVIVGQDPYHQPGQACGLSFSVPRGKAIPASLQNIYKELSSEFPDFVRPNHGCLDGWARQGVLMLNACLTVGANQAGSHHNKGWEPFTREILKTIAAATVPSSTPSGSLAAMFAGKTVEEINGPRKGVVFLAWGLPAAKTLAEAGITEVRRRC</sequence>
<organism evidence="8 9">
    <name type="scientific">Malassezia cuniculi</name>
    <dbReference type="NCBI Taxonomy" id="948313"/>
    <lineage>
        <taxon>Eukaryota</taxon>
        <taxon>Fungi</taxon>
        <taxon>Dikarya</taxon>
        <taxon>Basidiomycota</taxon>
        <taxon>Ustilaginomycotina</taxon>
        <taxon>Malasseziomycetes</taxon>
        <taxon>Malasseziales</taxon>
        <taxon>Malasseziaceae</taxon>
        <taxon>Malassezia</taxon>
    </lineage>
</organism>
<dbReference type="Proteomes" id="UP001219933">
    <property type="component" value="Chromosome 1"/>
</dbReference>
<dbReference type="EC" id="3.2.2.27" evidence="6"/>
<dbReference type="GO" id="GO:0005634">
    <property type="term" value="C:nucleus"/>
    <property type="evidence" value="ECO:0007669"/>
    <property type="project" value="TreeGrafter"/>
</dbReference>
<dbReference type="InterPro" id="IPR002043">
    <property type="entry name" value="UDG_fam1"/>
</dbReference>
<evidence type="ECO:0000256" key="1">
    <source>
        <dbReference type="ARBA" id="ARBA00008184"/>
    </source>
</evidence>
<reference evidence="8" key="1">
    <citation type="submission" date="2023-03" db="EMBL/GenBank/DDBJ databases">
        <title>Mating type loci evolution in Malassezia.</title>
        <authorList>
            <person name="Coelho M.A."/>
        </authorList>
    </citation>
    <scope>NUCLEOTIDE SEQUENCE</scope>
    <source>
        <strain evidence="8">CBS 11721</strain>
    </source>
</reference>
<dbReference type="PROSITE" id="PS00130">
    <property type="entry name" value="U_DNA_GLYCOSYLASE"/>
    <property type="match status" value="1"/>
</dbReference>
<gene>
    <name evidence="8" type="primary">UNG1</name>
    <name evidence="8" type="ORF">MCUN1_000814</name>
</gene>
<dbReference type="GO" id="GO:0005739">
    <property type="term" value="C:mitochondrion"/>
    <property type="evidence" value="ECO:0007669"/>
    <property type="project" value="TreeGrafter"/>
</dbReference>
<evidence type="ECO:0000256" key="4">
    <source>
        <dbReference type="ARBA" id="ARBA00023204"/>
    </source>
</evidence>